<gene>
    <name evidence="3" type="ORF">DSY97_02810</name>
</gene>
<sequence length="345" mass="37777">MNKIKLKKLAKFGFAALTGLFMAGAGVAGTFECKVKKSSMAKPSGFPSRTLTMIVPYGIAGGSGQVASAMAEAVTGHTGVNINRDHKPGGSGTVGMTAYMAAPADGYTVLEHIDDASSAHALDSSKPNPAVDLIPLVTSQVTFSQIYIRTNETRFSDWDSFVKFVKGKNGKSTIANVSKEGSMERVTMKFITESAGMKIQQISFDKGAPRYGALLGGQVDALFEQPGDVRKFLDADKFKPILTIFNERPSVFANVPTHREKGMNFEPLLRFRGFFVNAKAPSDRVKWLQWAFQRGYCQDSYQKFNDSKYMTVIDSYRDTAGARELITSTIAQYRAVYKTMGLKLK</sequence>
<dbReference type="Pfam" id="PF03401">
    <property type="entry name" value="TctC"/>
    <property type="match status" value="1"/>
</dbReference>
<dbReference type="EMBL" id="QNZL01000077">
    <property type="protein sequence ID" value="RTZ80644.1"/>
    <property type="molecule type" value="Genomic_DNA"/>
</dbReference>
<accession>A0A432GAJ9</accession>
<proteinExistence type="inferred from homology"/>
<evidence type="ECO:0000256" key="2">
    <source>
        <dbReference type="SAM" id="SignalP"/>
    </source>
</evidence>
<dbReference type="PANTHER" id="PTHR42928:SF5">
    <property type="entry name" value="BLR1237 PROTEIN"/>
    <property type="match status" value="1"/>
</dbReference>
<reference evidence="3 4" key="1">
    <citation type="submission" date="2018-06" db="EMBL/GenBank/DDBJ databases">
        <title>Combined omics and stable isotope probing to characterize newly discovered Mariana Back-Arc vent microbial communities.</title>
        <authorList>
            <person name="Trembath-Reichert E."/>
            <person name="Huber J.A."/>
        </authorList>
    </citation>
    <scope>NUCLEOTIDE SEQUENCE [LARGE SCALE GENOMIC DNA]</scope>
    <source>
        <strain evidence="3">MAG 63_1</strain>
    </source>
</reference>
<dbReference type="InterPro" id="IPR005064">
    <property type="entry name" value="BUG"/>
</dbReference>
<dbReference type="Gene3D" id="3.40.190.150">
    <property type="entry name" value="Bordetella uptake gene, domain 1"/>
    <property type="match status" value="1"/>
</dbReference>
<evidence type="ECO:0000313" key="4">
    <source>
        <dbReference type="Proteomes" id="UP000286801"/>
    </source>
</evidence>
<evidence type="ECO:0000256" key="1">
    <source>
        <dbReference type="ARBA" id="ARBA00006987"/>
    </source>
</evidence>
<dbReference type="AlphaFoldDB" id="A0A432GAJ9"/>
<comment type="caution">
    <text evidence="3">The sequence shown here is derived from an EMBL/GenBank/DDBJ whole genome shotgun (WGS) entry which is preliminary data.</text>
</comment>
<evidence type="ECO:0000313" key="3">
    <source>
        <dbReference type="EMBL" id="RTZ80644.1"/>
    </source>
</evidence>
<dbReference type="InterPro" id="IPR042100">
    <property type="entry name" value="Bug_dom1"/>
</dbReference>
<name>A0A432GAJ9_9DELT</name>
<feature type="chain" id="PRO_5018980239" evidence="2">
    <location>
        <begin position="24"/>
        <end position="345"/>
    </location>
</feature>
<dbReference type="CDD" id="cd07012">
    <property type="entry name" value="PBP2_Bug_TTT"/>
    <property type="match status" value="1"/>
</dbReference>
<dbReference type="PANTHER" id="PTHR42928">
    <property type="entry name" value="TRICARBOXYLATE-BINDING PROTEIN"/>
    <property type="match status" value="1"/>
</dbReference>
<dbReference type="Gene3D" id="3.40.190.10">
    <property type="entry name" value="Periplasmic binding protein-like II"/>
    <property type="match status" value="1"/>
</dbReference>
<keyword evidence="2" id="KW-0732">Signal</keyword>
<comment type="similarity">
    <text evidence="1">Belongs to the UPF0065 (bug) family.</text>
</comment>
<organism evidence="3 4">
    <name type="scientific">SAR324 cluster bacterium</name>
    <dbReference type="NCBI Taxonomy" id="2024889"/>
    <lineage>
        <taxon>Bacteria</taxon>
        <taxon>Deltaproteobacteria</taxon>
        <taxon>SAR324 cluster</taxon>
    </lineage>
</organism>
<feature type="signal peptide" evidence="2">
    <location>
        <begin position="1"/>
        <end position="23"/>
    </location>
</feature>
<dbReference type="Proteomes" id="UP000286801">
    <property type="component" value="Unassembled WGS sequence"/>
</dbReference>
<protein>
    <submittedName>
        <fullName evidence="3">Tripartite tricarboxylate transporter substrate binding protein</fullName>
    </submittedName>
</protein>